<accession>A0A6C0EEY5</accession>
<proteinExistence type="predicted"/>
<dbReference type="InterPro" id="IPR043128">
    <property type="entry name" value="Rev_trsase/Diguanyl_cyclase"/>
</dbReference>
<organism evidence="2">
    <name type="scientific">viral metagenome</name>
    <dbReference type="NCBI Taxonomy" id="1070528"/>
    <lineage>
        <taxon>unclassified sequences</taxon>
        <taxon>metagenomes</taxon>
        <taxon>organismal metagenomes</taxon>
    </lineage>
</organism>
<dbReference type="Pfam" id="PF00078">
    <property type="entry name" value="RVT_1"/>
    <property type="match status" value="1"/>
</dbReference>
<evidence type="ECO:0000259" key="1">
    <source>
        <dbReference type="PROSITE" id="PS50878"/>
    </source>
</evidence>
<dbReference type="Gene3D" id="3.30.70.270">
    <property type="match status" value="1"/>
</dbReference>
<dbReference type="InterPro" id="IPR000477">
    <property type="entry name" value="RT_dom"/>
</dbReference>
<reference evidence="2" key="1">
    <citation type="journal article" date="2020" name="Nature">
        <title>Giant virus diversity and host interactions through global metagenomics.</title>
        <authorList>
            <person name="Schulz F."/>
            <person name="Roux S."/>
            <person name="Paez-Espino D."/>
            <person name="Jungbluth S."/>
            <person name="Walsh D.A."/>
            <person name="Denef V.J."/>
            <person name="McMahon K.D."/>
            <person name="Konstantinidis K.T."/>
            <person name="Eloe-Fadrosh E.A."/>
            <person name="Kyrpides N.C."/>
            <person name="Woyke T."/>
        </authorList>
    </citation>
    <scope>NUCLEOTIDE SEQUENCE</scope>
    <source>
        <strain evidence="2">GVMAG-M-3300023179-2</strain>
    </source>
</reference>
<protein>
    <recommendedName>
        <fullName evidence="1">Reverse transcriptase domain-containing protein</fullName>
    </recommendedName>
</protein>
<name>A0A6C0EEY5_9ZZZZ</name>
<dbReference type="AlphaFoldDB" id="A0A6C0EEY5"/>
<sequence>MSNKPTNNKIIKYLKKLWCSNEKESFNSNYNNYTCKYNFDKIYNYILNYIANFYYRFYNKLEISSFNDNLSNYKKLGFTIYNDGNNNEQPINKHISKKEIKNVLNFKNGSLTTRYKIMKKISNCSVFLKHKSGNYTDPDNFRYYINHENTIKILDRIWYYEIIKKCNQNLPDHQIFKVSFKLNNLNNLSDLANNNTLSRNNVLLLDLIKAYDSLEWYVIEYLLLKNFKRKMNIFYSIELVQQYMIILKERVVNFNYNNKLNKNSKNFFEIKSKNKKIIKISKGIPTGLPSSILVFTFIMEEIILEWMEENRFYNYIDFIINIYVDDIYIKFLNLNKINLIITSLINQFNKYKLFINFNKSKIDKNLLKYNLLYKFKELNETDLYLGIPFTRNKILYSNIIIKNLYKKHKLNYTWLEIYDILISENHKDKKTLVGFLNYKLKPLQNDNLYDLIKTFI</sequence>
<dbReference type="EMBL" id="MN739812">
    <property type="protein sequence ID" value="QHT27151.1"/>
    <property type="molecule type" value="Genomic_DNA"/>
</dbReference>
<dbReference type="PROSITE" id="PS50878">
    <property type="entry name" value="RT_POL"/>
    <property type="match status" value="1"/>
</dbReference>
<dbReference type="SUPFAM" id="SSF56672">
    <property type="entry name" value="DNA/RNA polymerases"/>
    <property type="match status" value="1"/>
</dbReference>
<feature type="domain" description="Reverse transcriptase" evidence="1">
    <location>
        <begin position="99"/>
        <end position="389"/>
    </location>
</feature>
<evidence type="ECO:0000313" key="2">
    <source>
        <dbReference type="EMBL" id="QHT27151.1"/>
    </source>
</evidence>
<dbReference type="InterPro" id="IPR043502">
    <property type="entry name" value="DNA/RNA_pol_sf"/>
</dbReference>